<dbReference type="GO" id="GO:0016853">
    <property type="term" value="F:isomerase activity"/>
    <property type="evidence" value="ECO:0007669"/>
    <property type="project" value="UniProtKB-KW"/>
</dbReference>
<dbReference type="InterPro" id="IPR036237">
    <property type="entry name" value="Xyl_isomerase-like_sf"/>
</dbReference>
<evidence type="ECO:0000313" key="2">
    <source>
        <dbReference type="Proteomes" id="UP000254208"/>
    </source>
</evidence>
<reference evidence="1 2" key="1">
    <citation type="submission" date="2018-06" db="EMBL/GenBank/DDBJ databases">
        <authorList>
            <consortium name="Pathogen Informatics"/>
            <person name="Doyle S."/>
        </authorList>
    </citation>
    <scope>NUCLEOTIDE SEQUENCE [LARGE SCALE GENOMIC DNA]</scope>
    <source>
        <strain evidence="1 2">NCTC11801</strain>
    </source>
</reference>
<sequence length="260" mass="29232">MSKHIIVVTAAYGAQTVKQLGGQQALFDIIQNSHADGAEIRQELLLPSDNFSDIAKGLQSRQLTAVYSVPDTLFQQRSPIAITKLQGYFEDAKQLNARFLKLSLGELPENYDLSEVINLLNQYNTQLVIENDQTEVGGHITPLERFFADVKHQNMPIKMAFDMANWYWHREDPLKAAHIFASQVAYIHVKACQLRGNKRVAVALDDSDGTWKEVLNLLPDDAPCGIEFPLEGHDLRAVTEYYVSLLKNFSVKSSLSERGN</sequence>
<dbReference type="GeneID" id="93674689"/>
<accession>A0A379FXK8</accession>
<gene>
    <name evidence="1" type="ORF">NCTC11801_04101</name>
</gene>
<dbReference type="AlphaFoldDB" id="A0A379FXK8"/>
<dbReference type="Proteomes" id="UP000254208">
    <property type="component" value="Unassembled WGS sequence"/>
</dbReference>
<name>A0A379FXK8_PRORE</name>
<dbReference type="SUPFAM" id="SSF51658">
    <property type="entry name" value="Xylose isomerase-like"/>
    <property type="match status" value="1"/>
</dbReference>
<evidence type="ECO:0000313" key="1">
    <source>
        <dbReference type="EMBL" id="SUC33093.1"/>
    </source>
</evidence>
<keyword evidence="1" id="KW-0413">Isomerase</keyword>
<dbReference type="Gene3D" id="3.20.20.150">
    <property type="entry name" value="Divalent-metal-dependent TIM barrel enzymes"/>
    <property type="match status" value="1"/>
</dbReference>
<dbReference type="EMBL" id="UGTZ01000001">
    <property type="protein sequence ID" value="SUC33093.1"/>
    <property type="molecule type" value="Genomic_DNA"/>
</dbReference>
<dbReference type="RefSeq" id="WP_115168016.1">
    <property type="nucleotide sequence ID" value="NZ_CP077317.1"/>
</dbReference>
<proteinExistence type="predicted"/>
<protein>
    <submittedName>
        <fullName evidence="1">Xylose isomerase-like TIM barrel</fullName>
    </submittedName>
</protein>
<organism evidence="1 2">
    <name type="scientific">Providencia rettgeri</name>
    <dbReference type="NCBI Taxonomy" id="587"/>
    <lineage>
        <taxon>Bacteria</taxon>
        <taxon>Pseudomonadati</taxon>
        <taxon>Pseudomonadota</taxon>
        <taxon>Gammaproteobacteria</taxon>
        <taxon>Enterobacterales</taxon>
        <taxon>Morganellaceae</taxon>
        <taxon>Providencia</taxon>
    </lineage>
</organism>